<proteinExistence type="predicted"/>
<dbReference type="AlphaFoldDB" id="A0A8X6V5P7"/>
<gene>
    <name evidence="1" type="ORF">TNCV_4404641</name>
</gene>
<dbReference type="Proteomes" id="UP000887159">
    <property type="component" value="Unassembled WGS sequence"/>
</dbReference>
<dbReference type="EMBL" id="BMAU01021255">
    <property type="protein sequence ID" value="GFY05797.1"/>
    <property type="molecule type" value="Genomic_DNA"/>
</dbReference>
<protein>
    <submittedName>
        <fullName evidence="1">Uncharacterized protein</fullName>
    </submittedName>
</protein>
<comment type="caution">
    <text evidence="1">The sequence shown here is derived from an EMBL/GenBank/DDBJ whole genome shotgun (WGS) entry which is preliminary data.</text>
</comment>
<accession>A0A8X6V5P7</accession>
<evidence type="ECO:0000313" key="2">
    <source>
        <dbReference type="Proteomes" id="UP000887159"/>
    </source>
</evidence>
<keyword evidence="2" id="KW-1185">Reference proteome</keyword>
<name>A0A8X6V5P7_TRICX</name>
<organism evidence="1 2">
    <name type="scientific">Trichonephila clavipes</name>
    <name type="common">Golden silk orbweaver</name>
    <name type="synonym">Nephila clavipes</name>
    <dbReference type="NCBI Taxonomy" id="2585209"/>
    <lineage>
        <taxon>Eukaryota</taxon>
        <taxon>Metazoa</taxon>
        <taxon>Ecdysozoa</taxon>
        <taxon>Arthropoda</taxon>
        <taxon>Chelicerata</taxon>
        <taxon>Arachnida</taxon>
        <taxon>Araneae</taxon>
        <taxon>Araneomorphae</taxon>
        <taxon>Entelegynae</taxon>
        <taxon>Araneoidea</taxon>
        <taxon>Nephilidae</taxon>
        <taxon>Trichonephila</taxon>
    </lineage>
</organism>
<reference evidence="1" key="1">
    <citation type="submission" date="2020-08" db="EMBL/GenBank/DDBJ databases">
        <title>Multicomponent nature underlies the extraordinary mechanical properties of spider dragline silk.</title>
        <authorList>
            <person name="Kono N."/>
            <person name="Nakamura H."/>
            <person name="Mori M."/>
            <person name="Yoshida Y."/>
            <person name="Ohtoshi R."/>
            <person name="Malay A.D."/>
            <person name="Moran D.A.P."/>
            <person name="Tomita M."/>
            <person name="Numata K."/>
            <person name="Arakawa K."/>
        </authorList>
    </citation>
    <scope>NUCLEOTIDE SEQUENCE</scope>
</reference>
<sequence>MFPENQCCHAAMFTGGREVTAFVDPYLISPNQSAKAEWSQLRTRGWDCFCRVIGSSPGAIEDHRVEVLMHVKSLATQSPQVEVV</sequence>
<evidence type="ECO:0000313" key="1">
    <source>
        <dbReference type="EMBL" id="GFY05797.1"/>
    </source>
</evidence>